<reference evidence="1 2" key="2">
    <citation type="submission" date="2020-07" db="EMBL/GenBank/DDBJ databases">
        <title>Genome assembly of wild tea tree DASZ reveals pedigree and selection history of tea varieties.</title>
        <authorList>
            <person name="Zhang W."/>
        </authorList>
    </citation>
    <scope>NUCLEOTIDE SEQUENCE [LARGE SCALE GENOMIC DNA]</scope>
    <source>
        <strain evidence="2">cv. G240</strain>
        <tissue evidence="1">Leaf</tissue>
    </source>
</reference>
<keyword evidence="2" id="KW-1185">Reference proteome</keyword>
<protein>
    <submittedName>
        <fullName evidence="1">Uncharacterized protein</fullName>
    </submittedName>
</protein>
<accession>A0A7J7HAG7</accession>
<dbReference type="EMBL" id="JACBKZ010000006">
    <property type="protein sequence ID" value="KAF5948808.1"/>
    <property type="molecule type" value="Genomic_DNA"/>
</dbReference>
<organism evidence="1 2">
    <name type="scientific">Camellia sinensis</name>
    <name type="common">Tea plant</name>
    <name type="synonym">Thea sinensis</name>
    <dbReference type="NCBI Taxonomy" id="4442"/>
    <lineage>
        <taxon>Eukaryota</taxon>
        <taxon>Viridiplantae</taxon>
        <taxon>Streptophyta</taxon>
        <taxon>Embryophyta</taxon>
        <taxon>Tracheophyta</taxon>
        <taxon>Spermatophyta</taxon>
        <taxon>Magnoliopsida</taxon>
        <taxon>eudicotyledons</taxon>
        <taxon>Gunneridae</taxon>
        <taxon>Pentapetalae</taxon>
        <taxon>asterids</taxon>
        <taxon>Ericales</taxon>
        <taxon>Theaceae</taxon>
        <taxon>Camellia</taxon>
    </lineage>
</organism>
<sequence length="107" mass="11918">MLLEKHSDSVKLINGGDSKIRRPHQDHPSSYNMAEAETKALVEILVFLCIITLSKLRNATSSPTGLSLKLIDRNSSYLLSSWETSLTMRGFGHITRSRGHVLPFGTH</sequence>
<gene>
    <name evidence="1" type="ORF">HYC85_014765</name>
</gene>
<name>A0A7J7HAG7_CAMSI</name>
<dbReference type="AlphaFoldDB" id="A0A7J7HAG7"/>
<reference evidence="2" key="1">
    <citation type="journal article" date="2020" name="Nat. Commun.">
        <title>Genome assembly of wild tea tree DASZ reveals pedigree and selection history of tea varieties.</title>
        <authorList>
            <person name="Zhang W."/>
            <person name="Zhang Y."/>
            <person name="Qiu H."/>
            <person name="Guo Y."/>
            <person name="Wan H."/>
            <person name="Zhang X."/>
            <person name="Scossa F."/>
            <person name="Alseekh S."/>
            <person name="Zhang Q."/>
            <person name="Wang P."/>
            <person name="Xu L."/>
            <person name="Schmidt M.H."/>
            <person name="Jia X."/>
            <person name="Li D."/>
            <person name="Zhu A."/>
            <person name="Guo F."/>
            <person name="Chen W."/>
            <person name="Ni D."/>
            <person name="Usadel B."/>
            <person name="Fernie A.R."/>
            <person name="Wen W."/>
        </authorList>
    </citation>
    <scope>NUCLEOTIDE SEQUENCE [LARGE SCALE GENOMIC DNA]</scope>
    <source>
        <strain evidence="2">cv. G240</strain>
    </source>
</reference>
<evidence type="ECO:0000313" key="2">
    <source>
        <dbReference type="Proteomes" id="UP000593564"/>
    </source>
</evidence>
<dbReference type="Proteomes" id="UP000593564">
    <property type="component" value="Unassembled WGS sequence"/>
</dbReference>
<comment type="caution">
    <text evidence="1">The sequence shown here is derived from an EMBL/GenBank/DDBJ whole genome shotgun (WGS) entry which is preliminary data.</text>
</comment>
<evidence type="ECO:0000313" key="1">
    <source>
        <dbReference type="EMBL" id="KAF5948808.1"/>
    </source>
</evidence>
<proteinExistence type="predicted"/>